<accession>A0ACC3S6T9</accession>
<dbReference type="Proteomes" id="UP001320706">
    <property type="component" value="Unassembled WGS sequence"/>
</dbReference>
<proteinExistence type="predicted"/>
<organism evidence="1 2">
    <name type="scientific">Zalaria obscura</name>
    <dbReference type="NCBI Taxonomy" id="2024903"/>
    <lineage>
        <taxon>Eukaryota</taxon>
        <taxon>Fungi</taxon>
        <taxon>Dikarya</taxon>
        <taxon>Ascomycota</taxon>
        <taxon>Pezizomycotina</taxon>
        <taxon>Dothideomycetes</taxon>
        <taxon>Dothideomycetidae</taxon>
        <taxon>Dothideales</taxon>
        <taxon>Zalariaceae</taxon>
        <taxon>Zalaria</taxon>
    </lineage>
</organism>
<dbReference type="EMBL" id="JAMKPW020000040">
    <property type="protein sequence ID" value="KAK8198609.1"/>
    <property type="molecule type" value="Genomic_DNA"/>
</dbReference>
<evidence type="ECO:0000313" key="1">
    <source>
        <dbReference type="EMBL" id="KAK8198609.1"/>
    </source>
</evidence>
<gene>
    <name evidence="1" type="ORF">M8818_006476</name>
</gene>
<sequence>MGVSRIAVRVPCSTFQSIYPLRSGRRCFHNTPTAWERPTKPPVDIQQILQEPTWSVESLLPPKDVTAESPTIAPEQFRKLLRLSALPLPKNAEEEASMLSTLSSQLHFAKEIQKVDTTGVAPLQSLRDETTAGQTEQEIGLEALESAFRLEESRGTYYKKIRRRQDGVSDTEGVEQWDPLKAAQKRVGRYFVVEGGKEG</sequence>
<keyword evidence="2" id="KW-1185">Reference proteome</keyword>
<protein>
    <submittedName>
        <fullName evidence="1">Uncharacterized protein</fullName>
    </submittedName>
</protein>
<reference evidence="1" key="1">
    <citation type="submission" date="2024-02" db="EMBL/GenBank/DDBJ databases">
        <title>Metagenome Assembled Genome of Zalaria obscura JY119.</title>
        <authorList>
            <person name="Vighnesh L."/>
            <person name="Jagadeeshwari U."/>
            <person name="Venkata Ramana C."/>
            <person name="Sasikala C."/>
        </authorList>
    </citation>
    <scope>NUCLEOTIDE SEQUENCE</scope>
    <source>
        <strain evidence="1">JY119</strain>
    </source>
</reference>
<name>A0ACC3S6T9_9PEZI</name>
<evidence type="ECO:0000313" key="2">
    <source>
        <dbReference type="Proteomes" id="UP001320706"/>
    </source>
</evidence>
<comment type="caution">
    <text evidence="1">The sequence shown here is derived from an EMBL/GenBank/DDBJ whole genome shotgun (WGS) entry which is preliminary data.</text>
</comment>